<dbReference type="InterPro" id="IPR012340">
    <property type="entry name" value="NA-bd_OB-fold"/>
</dbReference>
<dbReference type="FunCoup" id="I3EIY9">
    <property type="interactions" value="260"/>
</dbReference>
<dbReference type="Pfam" id="PF21933">
    <property type="entry name" value="MCM5_C"/>
    <property type="match status" value="1"/>
</dbReference>
<evidence type="ECO:0000313" key="11">
    <source>
        <dbReference type="Proteomes" id="UP000002872"/>
    </source>
</evidence>
<name>I3EIY9_NEMP3</name>
<evidence type="ECO:0000256" key="6">
    <source>
        <dbReference type="ARBA" id="ARBA00022840"/>
    </source>
</evidence>
<dbReference type="GO" id="GO:0016787">
    <property type="term" value="F:hydrolase activity"/>
    <property type="evidence" value="ECO:0007669"/>
    <property type="project" value="UniProtKB-KW"/>
</dbReference>
<evidence type="ECO:0000256" key="3">
    <source>
        <dbReference type="ARBA" id="ARBA00022741"/>
    </source>
</evidence>
<dbReference type="InterPro" id="IPR027417">
    <property type="entry name" value="P-loop_NTPase"/>
</dbReference>
<dbReference type="InParanoid" id="I3EIY9"/>
<dbReference type="EC" id="3.6.4.12" evidence="1"/>
<dbReference type="GO" id="GO:0031261">
    <property type="term" value="C:DNA replication preinitiation complex"/>
    <property type="evidence" value="ECO:0007669"/>
    <property type="project" value="UniProtKB-ARBA"/>
</dbReference>
<dbReference type="Pfam" id="PF00493">
    <property type="entry name" value="MCM"/>
    <property type="match status" value="1"/>
</dbReference>
<dbReference type="GO" id="GO:0006270">
    <property type="term" value="P:DNA replication initiation"/>
    <property type="evidence" value="ECO:0007669"/>
    <property type="project" value="TreeGrafter"/>
</dbReference>
<dbReference type="GO" id="GO:0043596">
    <property type="term" value="C:nuclear replication fork"/>
    <property type="evidence" value="ECO:0007669"/>
    <property type="project" value="UniProtKB-ARBA"/>
</dbReference>
<dbReference type="GO" id="GO:0005656">
    <property type="term" value="C:nuclear pre-replicative complex"/>
    <property type="evidence" value="ECO:0007669"/>
    <property type="project" value="UniProtKB-ARBA"/>
</dbReference>
<evidence type="ECO:0000259" key="9">
    <source>
        <dbReference type="PROSITE" id="PS50051"/>
    </source>
</evidence>
<dbReference type="InterPro" id="IPR041562">
    <property type="entry name" value="MCM_lid"/>
</dbReference>
<dbReference type="PANTHER" id="PTHR11630:SF42">
    <property type="entry name" value="DNA REPLICATION LICENSING FACTOR MCM5"/>
    <property type="match status" value="1"/>
</dbReference>
<dbReference type="Gene3D" id="2.20.28.10">
    <property type="match status" value="1"/>
</dbReference>
<dbReference type="InterPro" id="IPR031327">
    <property type="entry name" value="MCM"/>
</dbReference>
<dbReference type="Pfam" id="PF17855">
    <property type="entry name" value="MCM_lid"/>
    <property type="match status" value="1"/>
</dbReference>
<dbReference type="SMART" id="SM00350">
    <property type="entry name" value="MCM"/>
    <property type="match status" value="1"/>
</dbReference>
<organism evidence="10 11">
    <name type="scientific">Nematocida parisii (strain ERTm3)</name>
    <name type="common">Nematode killer fungus</name>
    <dbReference type="NCBI Taxonomy" id="935791"/>
    <lineage>
        <taxon>Eukaryota</taxon>
        <taxon>Fungi</taxon>
        <taxon>Fungi incertae sedis</taxon>
        <taxon>Microsporidia</taxon>
        <taxon>Nematocida</taxon>
    </lineage>
</organism>
<protein>
    <recommendedName>
        <fullName evidence="1">DNA helicase</fullName>
        <ecNumber evidence="1">3.6.4.12</ecNumber>
    </recommendedName>
</protein>
<proteinExistence type="inferred from homology"/>
<dbReference type="HOGENOM" id="CLU_000995_7_2_1"/>
<dbReference type="SUPFAM" id="SSF52540">
    <property type="entry name" value="P-loop containing nucleoside triphosphate hydrolases"/>
    <property type="match status" value="1"/>
</dbReference>
<dbReference type="PRINTS" id="PR01657">
    <property type="entry name" value="MCMFAMILY"/>
</dbReference>
<evidence type="ECO:0000256" key="2">
    <source>
        <dbReference type="ARBA" id="ARBA00022705"/>
    </source>
</evidence>
<keyword evidence="4" id="KW-0378">Hydrolase</keyword>
<sequence>MNHNRDRPYEIGLVNDDNNLTDDQAKGLFNLFIDTFRIGDDYIYREELAKDERLLRVTVEHMSMFDSRLFEGVMSRPLHYLELFRDAINDPGKKERYIEIVSQSTVTPIRKLDSAHINKISTIRGIVLSVSSVCSKPLALYAFCKTCLNAKVIKETLPRKCESCSSSDSFVASPEKSILQDVQYIKIQEAFEDLPTGEISRHLMVTAADGLVDRVIPGTSVTITGVYSIGNTKTNIPFIKAMGISVSEQKIGILTAQKAVRKVTKKFTSLSRSTIVNSISPEVFGHKDVKLALACALFGGIQKNFEDGIRVRGDINVLLLGDPGIAKSQLLKFLSGVSSRGVYTSGKGASAAGLTATVCKDKFGNFYLEGGALVLADGGLCCIDEFDKMQEKDRVAIHEAMEQQTISISKAGIVTSLNSRCAVVAAANPIFGRYDENKAPGENIDFGVTILSRFDLIFVIKDSMSADKKIAEHVISRFINSNKEEKVQNSIPEHISIEELKDYAEYAKTINPVIEEEAAQRLQAFYIQTRKTARASRDTGNGSVPITVRQLEAIARISEALARMELETVVTTEHVEEAIRLFTESTMKAVAMGHYVEGMPRQEWIKEFSQVETAIKSCLPIGLSKPYKILIKELCKYHSEGVVMQCLDGMIRKEKLCVANGGKTILRMP</sequence>
<dbReference type="OrthoDB" id="10036721at2759"/>
<dbReference type="OMA" id="ITYCKTR"/>
<dbReference type="FunFam" id="3.40.50.300:FF:000826">
    <property type="entry name" value="Replicative DNA helicase Mcm"/>
    <property type="match status" value="1"/>
</dbReference>
<dbReference type="Proteomes" id="UP000002872">
    <property type="component" value="Unassembled WGS sequence"/>
</dbReference>
<dbReference type="PROSITE" id="PS50051">
    <property type="entry name" value="MCM_2"/>
    <property type="match status" value="1"/>
</dbReference>
<dbReference type="Gene3D" id="3.40.50.300">
    <property type="entry name" value="P-loop containing nucleotide triphosphate hydrolases"/>
    <property type="match status" value="1"/>
</dbReference>
<keyword evidence="3 8" id="KW-0547">Nucleotide-binding</keyword>
<dbReference type="EMBL" id="GL870877">
    <property type="protein sequence ID" value="EIJ89186.1"/>
    <property type="molecule type" value="Genomic_DNA"/>
</dbReference>
<dbReference type="InterPro" id="IPR027925">
    <property type="entry name" value="MCM_N"/>
</dbReference>
<keyword evidence="5" id="KW-0347">Helicase</keyword>
<evidence type="ECO:0000256" key="7">
    <source>
        <dbReference type="ARBA" id="ARBA00023125"/>
    </source>
</evidence>
<dbReference type="GO" id="GO:0005524">
    <property type="term" value="F:ATP binding"/>
    <property type="evidence" value="ECO:0007669"/>
    <property type="project" value="UniProtKB-KW"/>
</dbReference>
<accession>I3EIY9</accession>
<dbReference type="PANTHER" id="PTHR11630">
    <property type="entry name" value="DNA REPLICATION LICENSING FACTOR MCM FAMILY MEMBER"/>
    <property type="match status" value="1"/>
</dbReference>
<dbReference type="InterPro" id="IPR033762">
    <property type="entry name" value="MCM_OB"/>
</dbReference>
<dbReference type="InterPro" id="IPR054125">
    <property type="entry name" value="MCM5_C"/>
</dbReference>
<keyword evidence="2" id="KW-0235">DNA replication</keyword>
<dbReference type="GO" id="GO:0003697">
    <property type="term" value="F:single-stranded DNA binding"/>
    <property type="evidence" value="ECO:0007669"/>
    <property type="project" value="TreeGrafter"/>
</dbReference>
<gene>
    <name evidence="10" type="ORF">NEQG_01005</name>
</gene>
<comment type="similarity">
    <text evidence="8">Belongs to the MCM family.</text>
</comment>
<dbReference type="SUPFAM" id="SSF50249">
    <property type="entry name" value="Nucleic acid-binding proteins"/>
    <property type="match status" value="1"/>
</dbReference>
<reference evidence="10" key="1">
    <citation type="submission" date="2011-01" db="EMBL/GenBank/DDBJ databases">
        <title>The Genome Sequence of Nematocida parisii strain ERTm3.</title>
        <authorList>
            <consortium name="The Broad Institute Genome Sequencing Platform"/>
            <consortium name="The Broad Institute Genome Sequencing Center for Infectious Disease"/>
            <person name="Cuomo C."/>
            <person name="Troemel E."/>
            <person name="Young S.K."/>
            <person name="Zeng Q."/>
            <person name="Gargeya S."/>
            <person name="Fitzgerald M."/>
            <person name="Haas B."/>
            <person name="Abouelleil A."/>
            <person name="Alvarado L."/>
            <person name="Arachchi H.M."/>
            <person name="Berlin A."/>
            <person name="Chapman S.B."/>
            <person name="Gearin G."/>
            <person name="Goldberg J."/>
            <person name="Griggs A."/>
            <person name="Gujja S."/>
            <person name="Hansen M."/>
            <person name="Heiman D."/>
            <person name="Howarth C."/>
            <person name="Larimer J."/>
            <person name="Lui A."/>
            <person name="MacDonald P.J.P."/>
            <person name="McCowen C."/>
            <person name="Montmayeur A."/>
            <person name="Murphy C."/>
            <person name="Neiman D."/>
            <person name="Pearson M."/>
            <person name="Priest M."/>
            <person name="Roberts A."/>
            <person name="Saif S."/>
            <person name="Shea T."/>
            <person name="Sisk P."/>
            <person name="Stolte C."/>
            <person name="Sykes S."/>
            <person name="Wortman J."/>
            <person name="Nusbaum C."/>
            <person name="Birren B."/>
        </authorList>
    </citation>
    <scope>NUCLEOTIDE SEQUENCE</scope>
    <source>
        <strain evidence="10">ERTm3</strain>
    </source>
</reference>
<keyword evidence="7 8" id="KW-0238">DNA-binding</keyword>
<dbReference type="AlphaFoldDB" id="I3EIY9"/>
<dbReference type="GO" id="GO:0043138">
    <property type="term" value="F:3'-5' DNA helicase activity"/>
    <property type="evidence" value="ECO:0007669"/>
    <property type="project" value="TreeGrafter"/>
</dbReference>
<evidence type="ECO:0000313" key="10">
    <source>
        <dbReference type="EMBL" id="EIJ89186.1"/>
    </source>
</evidence>
<feature type="domain" description="MCM C-terminal AAA(+) ATPase" evidence="9">
    <location>
        <begin position="271"/>
        <end position="474"/>
    </location>
</feature>
<evidence type="ECO:0000256" key="8">
    <source>
        <dbReference type="RuleBase" id="RU004070"/>
    </source>
</evidence>
<keyword evidence="6 8" id="KW-0067">ATP-binding</keyword>
<keyword evidence="11" id="KW-1185">Reference proteome</keyword>
<evidence type="ECO:0000256" key="5">
    <source>
        <dbReference type="ARBA" id="ARBA00022806"/>
    </source>
</evidence>
<dbReference type="Gene3D" id="2.40.50.140">
    <property type="entry name" value="Nucleic acid-binding proteins"/>
    <property type="match status" value="1"/>
</dbReference>
<dbReference type="VEuPathDB" id="MicrosporidiaDB:NEQG_01005"/>
<dbReference type="GO" id="GO:0042555">
    <property type="term" value="C:MCM complex"/>
    <property type="evidence" value="ECO:0007669"/>
    <property type="project" value="UniProtKB-ARBA"/>
</dbReference>
<dbReference type="InterPro" id="IPR001208">
    <property type="entry name" value="MCM_dom"/>
</dbReference>
<dbReference type="Pfam" id="PF14551">
    <property type="entry name" value="MCM_N"/>
    <property type="match status" value="1"/>
</dbReference>
<evidence type="ECO:0000256" key="4">
    <source>
        <dbReference type="ARBA" id="ARBA00022801"/>
    </source>
</evidence>
<evidence type="ECO:0000256" key="1">
    <source>
        <dbReference type="ARBA" id="ARBA00012551"/>
    </source>
</evidence>
<dbReference type="GO" id="GO:0000727">
    <property type="term" value="P:double-strand break repair via break-induced replication"/>
    <property type="evidence" value="ECO:0007669"/>
    <property type="project" value="TreeGrafter"/>
</dbReference>
<dbReference type="GO" id="GO:0017116">
    <property type="term" value="F:single-stranded DNA helicase activity"/>
    <property type="evidence" value="ECO:0007669"/>
    <property type="project" value="TreeGrafter"/>
</dbReference>
<dbReference type="GO" id="GO:0006279">
    <property type="term" value="P:premeiotic DNA replication"/>
    <property type="evidence" value="ECO:0007669"/>
    <property type="project" value="UniProtKB-ARBA"/>
</dbReference>
<dbReference type="STRING" id="935791.I3EIY9"/>
<dbReference type="Pfam" id="PF17207">
    <property type="entry name" value="MCM_OB"/>
    <property type="match status" value="1"/>
</dbReference>